<gene>
    <name evidence="2" type="ORF">WJX75_001540</name>
</gene>
<dbReference type="Proteomes" id="UP001491310">
    <property type="component" value="Unassembled WGS sequence"/>
</dbReference>
<evidence type="ECO:0000313" key="3">
    <source>
        <dbReference type="Proteomes" id="UP001491310"/>
    </source>
</evidence>
<sequence>MVGLAAELCRRPVPETCRGGSGSAQPTTIYSDILLSILYTFSTLILREVFRHWKEGSYDSSRNTTKPNPDLQQMSKDRSLGKGLHGPS</sequence>
<reference evidence="2 3" key="1">
    <citation type="journal article" date="2024" name="Nat. Commun.">
        <title>Phylogenomics reveals the evolutionary origins of lichenization in chlorophyte algae.</title>
        <authorList>
            <person name="Puginier C."/>
            <person name="Libourel C."/>
            <person name="Otte J."/>
            <person name="Skaloud P."/>
            <person name="Haon M."/>
            <person name="Grisel S."/>
            <person name="Petersen M."/>
            <person name="Berrin J.G."/>
            <person name="Delaux P.M."/>
            <person name="Dal Grande F."/>
            <person name="Keller J."/>
        </authorList>
    </citation>
    <scope>NUCLEOTIDE SEQUENCE [LARGE SCALE GENOMIC DNA]</scope>
    <source>
        <strain evidence="2 3">SAG 216-7</strain>
    </source>
</reference>
<feature type="region of interest" description="Disordered" evidence="1">
    <location>
        <begin position="57"/>
        <end position="88"/>
    </location>
</feature>
<feature type="compositionally biased region" description="Polar residues" evidence="1">
    <location>
        <begin position="58"/>
        <end position="74"/>
    </location>
</feature>
<dbReference type="EMBL" id="JALJOT010000004">
    <property type="protein sequence ID" value="KAK9915614.1"/>
    <property type="molecule type" value="Genomic_DNA"/>
</dbReference>
<evidence type="ECO:0000313" key="2">
    <source>
        <dbReference type="EMBL" id="KAK9915614.1"/>
    </source>
</evidence>
<protein>
    <submittedName>
        <fullName evidence="2">Uncharacterized protein</fullName>
    </submittedName>
</protein>
<name>A0ABR2YVN5_9CHLO</name>
<comment type="caution">
    <text evidence="2">The sequence shown here is derived from an EMBL/GenBank/DDBJ whole genome shotgun (WGS) entry which is preliminary data.</text>
</comment>
<proteinExistence type="predicted"/>
<accession>A0ABR2YVN5</accession>
<evidence type="ECO:0000256" key="1">
    <source>
        <dbReference type="SAM" id="MobiDB-lite"/>
    </source>
</evidence>
<organism evidence="2 3">
    <name type="scientific">Coccomyxa subellipsoidea</name>
    <dbReference type="NCBI Taxonomy" id="248742"/>
    <lineage>
        <taxon>Eukaryota</taxon>
        <taxon>Viridiplantae</taxon>
        <taxon>Chlorophyta</taxon>
        <taxon>core chlorophytes</taxon>
        <taxon>Trebouxiophyceae</taxon>
        <taxon>Trebouxiophyceae incertae sedis</taxon>
        <taxon>Coccomyxaceae</taxon>
        <taxon>Coccomyxa</taxon>
    </lineage>
</organism>
<keyword evidence="3" id="KW-1185">Reference proteome</keyword>